<reference evidence="6" key="1">
    <citation type="submission" date="2022-12" db="EMBL/GenBank/DDBJ databases">
        <title>Isolation and characterisation of novel Methanocorpusculum spp. from native Australian herbivores indicates the genus is ancestrally host-associated.</title>
        <authorList>
            <person name="Volmer J.G."/>
            <person name="Soo R.M."/>
            <person name="Evans P.N."/>
            <person name="Hoedt E.C."/>
            <person name="Astorga Alsina A.L."/>
            <person name="Woodcroft B.J."/>
            <person name="Tyson G.W."/>
            <person name="Hugenholtz P."/>
            <person name="Morrison M."/>
        </authorList>
    </citation>
    <scope>NUCLEOTIDE SEQUENCE</scope>
    <source>
        <strain evidence="6">CW153</strain>
    </source>
</reference>
<keyword evidence="7" id="KW-1185">Reference proteome</keyword>
<dbReference type="PANTHER" id="PTHR34139:SF1">
    <property type="entry name" value="RNASE MJ1380-RELATED"/>
    <property type="match status" value="1"/>
</dbReference>
<dbReference type="Pfam" id="PF01934">
    <property type="entry name" value="HepT-like"/>
    <property type="match status" value="1"/>
</dbReference>
<organism evidence="6 7">
    <name type="scientific">Methanocorpusculum vombati</name>
    <dbReference type="NCBI Taxonomy" id="3002864"/>
    <lineage>
        <taxon>Archaea</taxon>
        <taxon>Methanobacteriati</taxon>
        <taxon>Methanobacteriota</taxon>
        <taxon>Stenosarchaea group</taxon>
        <taxon>Methanomicrobia</taxon>
        <taxon>Methanomicrobiales</taxon>
        <taxon>Methanocorpusculaceae</taxon>
        <taxon>Methanocorpusculum</taxon>
    </lineage>
</organism>
<keyword evidence="2" id="KW-1277">Toxin-antitoxin system</keyword>
<protein>
    <submittedName>
        <fullName evidence="6">DUF86 domain-containing protein</fullName>
    </submittedName>
</protein>
<keyword evidence="3" id="KW-0540">Nuclease</keyword>
<dbReference type="RefSeq" id="WP_268922826.1">
    <property type="nucleotide sequence ID" value="NZ_JAPTGC010000005.1"/>
</dbReference>
<evidence type="ECO:0000256" key="2">
    <source>
        <dbReference type="ARBA" id="ARBA00022649"/>
    </source>
</evidence>
<keyword evidence="1" id="KW-0597">Phosphoprotein</keyword>
<evidence type="ECO:0000313" key="7">
    <source>
        <dbReference type="Proteomes" id="UP001141336"/>
    </source>
</evidence>
<evidence type="ECO:0000256" key="3">
    <source>
        <dbReference type="ARBA" id="ARBA00022722"/>
    </source>
</evidence>
<proteinExistence type="predicted"/>
<keyword evidence="5" id="KW-0378">Hydrolase</keyword>
<evidence type="ECO:0000313" key="6">
    <source>
        <dbReference type="EMBL" id="MCZ0862569.1"/>
    </source>
</evidence>
<dbReference type="Proteomes" id="UP001141336">
    <property type="component" value="Unassembled WGS sequence"/>
</dbReference>
<accession>A0ABT4ILD4</accession>
<dbReference type="InterPro" id="IPR008201">
    <property type="entry name" value="HepT-like"/>
</dbReference>
<dbReference type="InterPro" id="IPR051813">
    <property type="entry name" value="HepT_RNase_toxin"/>
</dbReference>
<comment type="caution">
    <text evidence="6">The sequence shown here is derived from an EMBL/GenBank/DDBJ whole genome shotgun (WGS) entry which is preliminary data.</text>
</comment>
<evidence type="ECO:0000256" key="5">
    <source>
        <dbReference type="ARBA" id="ARBA00022801"/>
    </source>
</evidence>
<dbReference type="PANTHER" id="PTHR34139">
    <property type="entry name" value="UPF0331 PROTEIN MJ0127"/>
    <property type="match status" value="1"/>
</dbReference>
<sequence length="116" mass="13714">MKEGSDRVYLLHIRDEITFLEENTHDLSYERLDSDKVIQHVVQKSLEIIGEASKKLSTETKDRCTQIPWHHVAGMRDRLTHGYFEVNWELVWNVLRNDIVPLKVCINRILAEKGWD</sequence>
<keyword evidence="4" id="KW-0547">Nucleotide-binding</keyword>
<evidence type="ECO:0000256" key="1">
    <source>
        <dbReference type="ARBA" id="ARBA00022553"/>
    </source>
</evidence>
<dbReference type="EMBL" id="JAPTGC010000005">
    <property type="protein sequence ID" value="MCZ0862569.1"/>
    <property type="molecule type" value="Genomic_DNA"/>
</dbReference>
<evidence type="ECO:0000256" key="4">
    <source>
        <dbReference type="ARBA" id="ARBA00022741"/>
    </source>
</evidence>
<name>A0ABT4ILD4_9EURY</name>
<gene>
    <name evidence="6" type="ORF">O0S09_04765</name>
</gene>